<name>A0ABR7CYH7_9BACT</name>
<sequence>MTELSELVALLSKAERGYTKMLNRSFQNAGYDISREQYELLQVLWAKDNVNQQTISKQLQKDKYNVTKLLNTLQKRGYVQRKMCKEDKRNNFIVLTEKGIDSRHALERIEEQVHTDMSFTLSSQELKSAIWVLKKLNV</sequence>
<dbReference type="InterPro" id="IPR036390">
    <property type="entry name" value="WH_DNA-bd_sf"/>
</dbReference>
<dbReference type="Pfam" id="PF01047">
    <property type="entry name" value="MarR"/>
    <property type="match status" value="1"/>
</dbReference>
<dbReference type="EMBL" id="JACOOH010000002">
    <property type="protein sequence ID" value="MBC5620659.1"/>
    <property type="molecule type" value="Genomic_DNA"/>
</dbReference>
<dbReference type="PANTHER" id="PTHR42756:SF1">
    <property type="entry name" value="TRANSCRIPTIONAL REPRESSOR OF EMRAB OPERON"/>
    <property type="match status" value="1"/>
</dbReference>
<evidence type="ECO:0000259" key="4">
    <source>
        <dbReference type="PROSITE" id="PS50995"/>
    </source>
</evidence>
<dbReference type="PRINTS" id="PR00598">
    <property type="entry name" value="HTHMARR"/>
</dbReference>
<evidence type="ECO:0000256" key="2">
    <source>
        <dbReference type="ARBA" id="ARBA00023125"/>
    </source>
</evidence>
<dbReference type="SMART" id="SM00347">
    <property type="entry name" value="HTH_MARR"/>
    <property type="match status" value="1"/>
</dbReference>
<evidence type="ECO:0000313" key="6">
    <source>
        <dbReference type="Proteomes" id="UP000646484"/>
    </source>
</evidence>
<feature type="domain" description="HTH marR-type" evidence="4">
    <location>
        <begin position="4"/>
        <end position="138"/>
    </location>
</feature>
<dbReference type="Proteomes" id="UP000646484">
    <property type="component" value="Unassembled WGS sequence"/>
</dbReference>
<comment type="caution">
    <text evidence="5">The sequence shown here is derived from an EMBL/GenBank/DDBJ whole genome shotgun (WGS) entry which is preliminary data.</text>
</comment>
<keyword evidence="6" id="KW-1185">Reference proteome</keyword>
<dbReference type="RefSeq" id="WP_099292428.1">
    <property type="nucleotide sequence ID" value="NZ_JACOOH010000002.1"/>
</dbReference>
<dbReference type="PROSITE" id="PS50995">
    <property type="entry name" value="HTH_MARR_2"/>
    <property type="match status" value="1"/>
</dbReference>
<accession>A0ABR7CYH7</accession>
<keyword evidence="1" id="KW-0805">Transcription regulation</keyword>
<dbReference type="InterPro" id="IPR000835">
    <property type="entry name" value="HTH_MarR-typ"/>
</dbReference>
<evidence type="ECO:0000256" key="1">
    <source>
        <dbReference type="ARBA" id="ARBA00023015"/>
    </source>
</evidence>
<evidence type="ECO:0000256" key="3">
    <source>
        <dbReference type="ARBA" id="ARBA00023163"/>
    </source>
</evidence>
<dbReference type="SUPFAM" id="SSF46785">
    <property type="entry name" value="Winged helix' DNA-binding domain"/>
    <property type="match status" value="1"/>
</dbReference>
<organism evidence="5 6">
    <name type="scientific">Butyricimonas hominis</name>
    <dbReference type="NCBI Taxonomy" id="2763032"/>
    <lineage>
        <taxon>Bacteria</taxon>
        <taxon>Pseudomonadati</taxon>
        <taxon>Bacteroidota</taxon>
        <taxon>Bacteroidia</taxon>
        <taxon>Bacteroidales</taxon>
        <taxon>Odoribacteraceae</taxon>
        <taxon>Butyricimonas</taxon>
    </lineage>
</organism>
<keyword evidence="2" id="KW-0238">DNA-binding</keyword>
<evidence type="ECO:0000313" key="5">
    <source>
        <dbReference type="EMBL" id="MBC5620659.1"/>
    </source>
</evidence>
<protein>
    <submittedName>
        <fullName evidence="5">MarR family transcriptional regulator</fullName>
    </submittedName>
</protein>
<dbReference type="PANTHER" id="PTHR42756">
    <property type="entry name" value="TRANSCRIPTIONAL REGULATOR, MARR"/>
    <property type="match status" value="1"/>
</dbReference>
<dbReference type="Gene3D" id="1.10.10.10">
    <property type="entry name" value="Winged helix-like DNA-binding domain superfamily/Winged helix DNA-binding domain"/>
    <property type="match status" value="1"/>
</dbReference>
<proteinExistence type="predicted"/>
<dbReference type="InterPro" id="IPR036388">
    <property type="entry name" value="WH-like_DNA-bd_sf"/>
</dbReference>
<reference evidence="5 6" key="1">
    <citation type="submission" date="2020-08" db="EMBL/GenBank/DDBJ databases">
        <title>Genome public.</title>
        <authorList>
            <person name="Liu C."/>
            <person name="Sun Q."/>
        </authorList>
    </citation>
    <scope>NUCLEOTIDE SEQUENCE [LARGE SCALE GENOMIC DNA]</scope>
    <source>
        <strain evidence="5 6">NSJ-56</strain>
    </source>
</reference>
<gene>
    <name evidence="5" type="ORF">H8S64_06070</name>
</gene>
<keyword evidence="3" id="KW-0804">Transcription</keyword>